<name>A0A7J8HTB0_ROUAE</name>
<sequence>MILDADFIPFTKINSKRITGQNVKHDTAKLLEDFNAGGNLDDLGYGDDLLDTTPKARSVKERIEKLEFIKIKNFCSAKDNVKGPRRQATDWEKIFTEGTADKGLCVLSKTYRELSKLTSKKINNLIKKWAKDPNRHFIKKEVQLTNRCMKTCSTDMSSRKCKLKQ</sequence>
<accession>A0A7J8HTB0</accession>
<dbReference type="EMBL" id="JACASE010000004">
    <property type="protein sequence ID" value="KAF6474962.1"/>
    <property type="molecule type" value="Genomic_DNA"/>
</dbReference>
<comment type="caution">
    <text evidence="1">The sequence shown here is derived from an EMBL/GenBank/DDBJ whole genome shotgun (WGS) entry which is preliminary data.</text>
</comment>
<dbReference type="Proteomes" id="UP000593571">
    <property type="component" value="Unassembled WGS sequence"/>
</dbReference>
<evidence type="ECO:0000313" key="1">
    <source>
        <dbReference type="EMBL" id="KAF6474962.1"/>
    </source>
</evidence>
<evidence type="ECO:0000313" key="2">
    <source>
        <dbReference type="Proteomes" id="UP000593571"/>
    </source>
</evidence>
<proteinExistence type="predicted"/>
<protein>
    <submittedName>
        <fullName evidence="1">Uncharacterized protein</fullName>
    </submittedName>
</protein>
<organism evidence="1 2">
    <name type="scientific">Rousettus aegyptiacus</name>
    <name type="common">Egyptian fruit bat</name>
    <name type="synonym">Pteropus aegyptiacus</name>
    <dbReference type="NCBI Taxonomy" id="9407"/>
    <lineage>
        <taxon>Eukaryota</taxon>
        <taxon>Metazoa</taxon>
        <taxon>Chordata</taxon>
        <taxon>Craniata</taxon>
        <taxon>Vertebrata</taxon>
        <taxon>Euteleostomi</taxon>
        <taxon>Mammalia</taxon>
        <taxon>Eutheria</taxon>
        <taxon>Laurasiatheria</taxon>
        <taxon>Chiroptera</taxon>
        <taxon>Yinpterochiroptera</taxon>
        <taxon>Pteropodoidea</taxon>
        <taxon>Pteropodidae</taxon>
        <taxon>Rousettinae</taxon>
        <taxon>Rousettus</taxon>
    </lineage>
</organism>
<dbReference type="AlphaFoldDB" id="A0A7J8HTB0"/>
<reference evidence="1 2" key="1">
    <citation type="journal article" date="2020" name="Nature">
        <title>Six reference-quality genomes reveal evolution of bat adaptations.</title>
        <authorList>
            <person name="Jebb D."/>
            <person name="Huang Z."/>
            <person name="Pippel M."/>
            <person name="Hughes G.M."/>
            <person name="Lavrichenko K."/>
            <person name="Devanna P."/>
            <person name="Winkler S."/>
            <person name="Jermiin L.S."/>
            <person name="Skirmuntt E.C."/>
            <person name="Katzourakis A."/>
            <person name="Burkitt-Gray L."/>
            <person name="Ray D.A."/>
            <person name="Sullivan K.A.M."/>
            <person name="Roscito J.G."/>
            <person name="Kirilenko B.M."/>
            <person name="Davalos L.M."/>
            <person name="Corthals A.P."/>
            <person name="Power M.L."/>
            <person name="Jones G."/>
            <person name="Ransome R.D."/>
            <person name="Dechmann D.K.N."/>
            <person name="Locatelli A.G."/>
            <person name="Puechmaille S.J."/>
            <person name="Fedrigo O."/>
            <person name="Jarvis E.D."/>
            <person name="Hiller M."/>
            <person name="Vernes S.C."/>
            <person name="Myers E.W."/>
            <person name="Teeling E.C."/>
        </authorList>
    </citation>
    <scope>NUCLEOTIDE SEQUENCE [LARGE SCALE GENOMIC DNA]</scope>
    <source>
        <strain evidence="1">MRouAeg1</strain>
        <tissue evidence="1">Muscle</tissue>
    </source>
</reference>
<keyword evidence="2" id="KW-1185">Reference proteome</keyword>
<gene>
    <name evidence="1" type="ORF">HJG63_011071</name>
</gene>